<accession>A0A6C0LZ21</accession>
<keyword evidence="1" id="KW-0472">Membrane</keyword>
<protein>
    <submittedName>
        <fullName evidence="2">Uncharacterized protein</fullName>
    </submittedName>
</protein>
<name>A0A6C0LZ21_9ZZZZ</name>
<keyword evidence="1" id="KW-1133">Transmembrane helix</keyword>
<keyword evidence="1" id="KW-0812">Transmembrane</keyword>
<sequence length="51" mass="5734">MTTVVPTEVSGAPKTFLFPNVMFIAATMRVVYIYISIYSTLLSSMRVVCRK</sequence>
<dbReference type="AlphaFoldDB" id="A0A6C0LZ21"/>
<organism evidence="2">
    <name type="scientific">viral metagenome</name>
    <dbReference type="NCBI Taxonomy" id="1070528"/>
    <lineage>
        <taxon>unclassified sequences</taxon>
        <taxon>metagenomes</taxon>
        <taxon>organismal metagenomes</taxon>
    </lineage>
</organism>
<proteinExistence type="predicted"/>
<feature type="transmembrane region" description="Helical" evidence="1">
    <location>
        <begin position="20"/>
        <end position="41"/>
    </location>
</feature>
<reference evidence="2" key="1">
    <citation type="journal article" date="2020" name="Nature">
        <title>Giant virus diversity and host interactions through global metagenomics.</title>
        <authorList>
            <person name="Schulz F."/>
            <person name="Roux S."/>
            <person name="Paez-Espino D."/>
            <person name="Jungbluth S."/>
            <person name="Walsh D.A."/>
            <person name="Denef V.J."/>
            <person name="McMahon K.D."/>
            <person name="Konstantinidis K.T."/>
            <person name="Eloe-Fadrosh E.A."/>
            <person name="Kyrpides N.C."/>
            <person name="Woyke T."/>
        </authorList>
    </citation>
    <scope>NUCLEOTIDE SEQUENCE</scope>
    <source>
        <strain evidence="2">GVMAG-S-1029409-49</strain>
    </source>
</reference>
<evidence type="ECO:0000313" key="2">
    <source>
        <dbReference type="EMBL" id="QHU35630.1"/>
    </source>
</evidence>
<dbReference type="EMBL" id="MN740610">
    <property type="protein sequence ID" value="QHU35630.1"/>
    <property type="molecule type" value="Genomic_DNA"/>
</dbReference>
<evidence type="ECO:0000256" key="1">
    <source>
        <dbReference type="SAM" id="Phobius"/>
    </source>
</evidence>